<feature type="domain" description="FecR protein" evidence="2">
    <location>
        <begin position="123"/>
        <end position="209"/>
    </location>
</feature>
<organism evidence="4 5">
    <name type="scientific">Plebeiibacterium marinum</name>
    <dbReference type="NCBI Taxonomy" id="2992111"/>
    <lineage>
        <taxon>Bacteria</taxon>
        <taxon>Pseudomonadati</taxon>
        <taxon>Bacteroidota</taxon>
        <taxon>Bacteroidia</taxon>
        <taxon>Marinilabiliales</taxon>
        <taxon>Marinilabiliaceae</taxon>
        <taxon>Plebeiibacterium</taxon>
    </lineage>
</organism>
<proteinExistence type="predicted"/>
<keyword evidence="1" id="KW-0472">Membrane</keyword>
<evidence type="ECO:0000259" key="2">
    <source>
        <dbReference type="Pfam" id="PF04773"/>
    </source>
</evidence>
<dbReference type="AlphaFoldDB" id="A0AAE3MFE1"/>
<keyword evidence="1" id="KW-1133">Transmembrane helix</keyword>
<dbReference type="InterPro" id="IPR032508">
    <property type="entry name" value="FecR_C"/>
</dbReference>
<dbReference type="Gene3D" id="3.55.50.30">
    <property type="match status" value="1"/>
</dbReference>
<dbReference type="Pfam" id="PF04773">
    <property type="entry name" value="FecR"/>
    <property type="match status" value="1"/>
</dbReference>
<feature type="domain" description="Protein FecR C-terminal" evidence="3">
    <location>
        <begin position="255"/>
        <end position="318"/>
    </location>
</feature>
<keyword evidence="1" id="KW-0812">Transmembrane</keyword>
<feature type="transmembrane region" description="Helical" evidence="1">
    <location>
        <begin position="85"/>
        <end position="104"/>
    </location>
</feature>
<keyword evidence="5" id="KW-1185">Reference proteome</keyword>
<evidence type="ECO:0000313" key="4">
    <source>
        <dbReference type="EMBL" id="MCW3806577.1"/>
    </source>
</evidence>
<evidence type="ECO:0000313" key="5">
    <source>
        <dbReference type="Proteomes" id="UP001207408"/>
    </source>
</evidence>
<gene>
    <name evidence="4" type="ORF">OM074_13155</name>
</gene>
<protein>
    <submittedName>
        <fullName evidence="4">FecR family protein</fullName>
    </submittedName>
</protein>
<dbReference type="Gene3D" id="2.60.120.1440">
    <property type="match status" value="1"/>
</dbReference>
<accession>A0AAE3MFE1</accession>
<dbReference type="PANTHER" id="PTHR30273">
    <property type="entry name" value="PERIPLASMIC SIGNAL SENSOR AND SIGMA FACTOR ACTIVATOR FECR-RELATED"/>
    <property type="match status" value="1"/>
</dbReference>
<reference evidence="4" key="1">
    <citation type="submission" date="2022-10" db="EMBL/GenBank/DDBJ databases">
        <authorList>
            <person name="Yu W.X."/>
        </authorList>
    </citation>
    <scope>NUCLEOTIDE SEQUENCE</scope>
    <source>
        <strain evidence="4">D04</strain>
    </source>
</reference>
<comment type="caution">
    <text evidence="4">The sequence shown here is derived from an EMBL/GenBank/DDBJ whole genome shotgun (WGS) entry which is preliminary data.</text>
</comment>
<name>A0AAE3MFE1_9BACT</name>
<dbReference type="Proteomes" id="UP001207408">
    <property type="component" value="Unassembled WGS sequence"/>
</dbReference>
<evidence type="ECO:0000256" key="1">
    <source>
        <dbReference type="SAM" id="Phobius"/>
    </source>
</evidence>
<evidence type="ECO:0000259" key="3">
    <source>
        <dbReference type="Pfam" id="PF16344"/>
    </source>
</evidence>
<dbReference type="PIRSF" id="PIRSF018266">
    <property type="entry name" value="FecR"/>
    <property type="match status" value="1"/>
</dbReference>
<dbReference type="PANTHER" id="PTHR30273:SF2">
    <property type="entry name" value="PROTEIN FECR"/>
    <property type="match status" value="1"/>
</dbReference>
<dbReference type="GO" id="GO:0016989">
    <property type="term" value="F:sigma factor antagonist activity"/>
    <property type="evidence" value="ECO:0007669"/>
    <property type="project" value="TreeGrafter"/>
</dbReference>
<dbReference type="EMBL" id="JAPDPI010000026">
    <property type="protein sequence ID" value="MCW3806577.1"/>
    <property type="molecule type" value="Genomic_DNA"/>
</dbReference>
<dbReference type="RefSeq" id="WP_301200142.1">
    <property type="nucleotide sequence ID" value="NZ_JAPDPI010000026.1"/>
</dbReference>
<dbReference type="InterPro" id="IPR006860">
    <property type="entry name" value="FecR"/>
</dbReference>
<dbReference type="InterPro" id="IPR012373">
    <property type="entry name" value="Ferrdict_sens_TM"/>
</dbReference>
<sequence length="319" mass="36801">MKKFNKNIDWNLAGKVISGEASSREQIEFDLWLNKDNNINEWNKLLSEVEQAEYALTSESIDIERAWKSVRNKTTSKTIQTHKRYYLVAVAASIIILIGIFLFIDWHRTPQHLFTFSTQNLVEQVNLKDGSSVDLNRHSSISLPESFNTNKRTLELQGEAFFDIKRNEKIPFVIHTKHITIKVLGTSFNVKDYPNSDYSEVIVKTGIVEVIAHNDSLNKTLLNAGDKAIYNRETNQLTKTENKNINYLSWKTKDISFKKDKMTDAIKLLEEVYNVEISGTEELNPENEISATFEKNTIEHILSTINKSHSLNLEYKIKE</sequence>
<dbReference type="Pfam" id="PF16344">
    <property type="entry name" value="FecR_C"/>
    <property type="match status" value="1"/>
</dbReference>